<keyword evidence="3 6" id="KW-0597">Phosphoprotein</keyword>
<dbReference type="CDD" id="cd17546">
    <property type="entry name" value="REC_hyHK_CKI1_RcsC-like"/>
    <property type="match status" value="1"/>
</dbReference>
<dbReference type="Pfam" id="PF00072">
    <property type="entry name" value="Response_reg"/>
    <property type="match status" value="3"/>
</dbReference>
<dbReference type="InterPro" id="IPR003594">
    <property type="entry name" value="HATPase_dom"/>
</dbReference>
<evidence type="ECO:0000256" key="5">
    <source>
        <dbReference type="ARBA" id="ARBA00022777"/>
    </source>
</evidence>
<organism evidence="11 12">
    <name type="scientific">Flavobacterium muglaense</name>
    <dbReference type="NCBI Taxonomy" id="2764716"/>
    <lineage>
        <taxon>Bacteria</taxon>
        <taxon>Pseudomonadati</taxon>
        <taxon>Bacteroidota</taxon>
        <taxon>Flavobacteriia</taxon>
        <taxon>Flavobacteriales</taxon>
        <taxon>Flavobacteriaceae</taxon>
        <taxon>Flavobacterium</taxon>
    </lineage>
</organism>
<feature type="domain" description="Response regulatory" evidence="8">
    <location>
        <begin position="791"/>
        <end position="906"/>
    </location>
</feature>
<dbReference type="SMART" id="SM00388">
    <property type="entry name" value="HisKA"/>
    <property type="match status" value="1"/>
</dbReference>
<dbReference type="Pfam" id="PF02518">
    <property type="entry name" value="HATPase_c"/>
    <property type="match status" value="1"/>
</dbReference>
<evidence type="ECO:0000256" key="6">
    <source>
        <dbReference type="PROSITE-ProRule" id="PRU00169"/>
    </source>
</evidence>
<dbReference type="NCBIfam" id="TIGR00229">
    <property type="entry name" value="sensory_box"/>
    <property type="match status" value="2"/>
</dbReference>
<feature type="modified residue" description="4-aspartylphosphate" evidence="6">
    <location>
        <position position="187"/>
    </location>
</feature>
<dbReference type="PROSITE" id="PS50109">
    <property type="entry name" value="HIS_KIN"/>
    <property type="match status" value="1"/>
</dbReference>
<dbReference type="InterPro" id="IPR036097">
    <property type="entry name" value="HisK_dim/P_sf"/>
</dbReference>
<dbReference type="SMART" id="SM00448">
    <property type="entry name" value="REC"/>
    <property type="match status" value="3"/>
</dbReference>
<dbReference type="InterPro" id="IPR001789">
    <property type="entry name" value="Sig_transdc_resp-reg_receiver"/>
</dbReference>
<sequence length="907" mass="102324">MKILLLEDNTTDADLTILGLSRLIPTISIEHATTLAQARAILQANHSFDIALLDVNLPDGNGLEILMEIRKNNLDFPVVILTGSGDEEAAVTALKTGAEDYIIKQSDYITALPEIISQAIINFKKDAFIKSEVIDVLYIEHNSADIDFTIRYFAKYAPYIQIKALSTAEEAIIKLETSDKYKVILMDYRLAGMNALELIKTIRQKLKLNIPIILVTGQGSEKLAVQALKLGANDYLTKHENYLNRLPNLILNSYQYWQLKQKQIALIESEAKYRLIANNSGDTIFVLDMDLNYTYISPAVKAMRGFEVDEAMSQQINETLTPASYHKAIKTIKELLDNQEEFKNEPNSKHTQITIELELYRKDKTTIWTEVKASLILDNNNKPMEILGVTRDISDRKAISDELIKLSRAVEQSPTLIVITDIQGNIEYVNPKFSETTGYTLEEVKGKNSRILKSGYTSEDEYKSLWENISSGGEWRGEFHNRRKDGTFYWEEASISSIKNAHGEITHYLAVKSDITEKKKIIDDFIIAKEKAEESDRLKSAFLANISHEIRTPMNGILGFAQLLKEPNVTGGEKKKYIKIIEKSGKRMLNIINDIVDISKIEAGLVELRISETNINEQLDYAYTFFKPEANKKGLQFERKAPLTDQEAILHLDREKLYSILLNLIKNAIKYTDQGTIEIGYKLLTEDSQSYVEFYVSDTGIGIPEHQQKAIFERFIQADIVDRQAREGTGLGLSISKAFVEMMGGSLRLESNPEKGSTFYFTIPYAPLQPTLKTATVVKALNDYGIPNNLKILIAEDDKISQKLLTLILAPISRELLIAQNGEEAVNYCKANPDIDIIMMDIQMPIMNGFEATKQIRAFNTTVAIIAQTAFALAGDEEKIKNAGCNSYLNKPIKKENLFLAIKENIK</sequence>
<feature type="domain" description="PAC" evidence="10">
    <location>
        <begin position="353"/>
        <end position="405"/>
    </location>
</feature>
<dbReference type="InterPro" id="IPR000014">
    <property type="entry name" value="PAS"/>
</dbReference>
<dbReference type="InterPro" id="IPR004358">
    <property type="entry name" value="Sig_transdc_His_kin-like_C"/>
</dbReference>
<evidence type="ECO:0000259" key="7">
    <source>
        <dbReference type="PROSITE" id="PS50109"/>
    </source>
</evidence>
<dbReference type="Pfam" id="PF00989">
    <property type="entry name" value="PAS"/>
    <property type="match status" value="1"/>
</dbReference>
<comment type="catalytic activity">
    <reaction evidence="1">
        <text>ATP + protein L-histidine = ADP + protein N-phospho-L-histidine.</text>
        <dbReference type="EC" id="2.7.13.3"/>
    </reaction>
</comment>
<dbReference type="InterPro" id="IPR013767">
    <property type="entry name" value="PAS_fold"/>
</dbReference>
<dbReference type="EC" id="2.7.13.3" evidence="2"/>
<dbReference type="SUPFAM" id="SSF55785">
    <property type="entry name" value="PYP-like sensor domain (PAS domain)"/>
    <property type="match status" value="2"/>
</dbReference>
<dbReference type="GO" id="GO:0000155">
    <property type="term" value="F:phosphorelay sensor kinase activity"/>
    <property type="evidence" value="ECO:0007669"/>
    <property type="project" value="InterPro"/>
</dbReference>
<feature type="domain" description="Response regulatory" evidence="8">
    <location>
        <begin position="2"/>
        <end position="119"/>
    </location>
</feature>
<gene>
    <name evidence="11" type="ORF">H8R25_02085</name>
</gene>
<dbReference type="CDD" id="cd00130">
    <property type="entry name" value="PAS"/>
    <property type="match status" value="2"/>
</dbReference>
<dbReference type="PANTHER" id="PTHR43047">
    <property type="entry name" value="TWO-COMPONENT HISTIDINE PROTEIN KINASE"/>
    <property type="match status" value="1"/>
</dbReference>
<keyword evidence="5" id="KW-0418">Kinase</keyword>
<dbReference type="Proteomes" id="UP000641454">
    <property type="component" value="Unassembled WGS sequence"/>
</dbReference>
<dbReference type="RefSeq" id="WP_187016924.1">
    <property type="nucleotide sequence ID" value="NZ_JACRUK010000003.1"/>
</dbReference>
<dbReference type="FunFam" id="3.30.565.10:FF:000010">
    <property type="entry name" value="Sensor histidine kinase RcsC"/>
    <property type="match status" value="1"/>
</dbReference>
<feature type="domain" description="Response regulatory" evidence="8">
    <location>
        <begin position="135"/>
        <end position="253"/>
    </location>
</feature>
<dbReference type="Gene3D" id="3.40.50.2300">
    <property type="match status" value="3"/>
</dbReference>
<evidence type="ECO:0000256" key="2">
    <source>
        <dbReference type="ARBA" id="ARBA00012438"/>
    </source>
</evidence>
<dbReference type="InterPro" id="IPR001610">
    <property type="entry name" value="PAC"/>
</dbReference>
<feature type="domain" description="PAC" evidence="10">
    <location>
        <begin position="475"/>
        <end position="527"/>
    </location>
</feature>
<dbReference type="Gene3D" id="3.30.450.20">
    <property type="entry name" value="PAS domain"/>
    <property type="match status" value="2"/>
</dbReference>
<evidence type="ECO:0000256" key="3">
    <source>
        <dbReference type="ARBA" id="ARBA00022553"/>
    </source>
</evidence>
<evidence type="ECO:0000259" key="9">
    <source>
        <dbReference type="PROSITE" id="PS50112"/>
    </source>
</evidence>
<evidence type="ECO:0000256" key="1">
    <source>
        <dbReference type="ARBA" id="ARBA00000085"/>
    </source>
</evidence>
<feature type="domain" description="PAS" evidence="9">
    <location>
        <begin position="402"/>
        <end position="448"/>
    </location>
</feature>
<keyword evidence="12" id="KW-1185">Reference proteome</keyword>
<accession>A0A923MVX3</accession>
<dbReference type="PROSITE" id="PS50113">
    <property type="entry name" value="PAC"/>
    <property type="match status" value="2"/>
</dbReference>
<dbReference type="CDD" id="cd00082">
    <property type="entry name" value="HisKA"/>
    <property type="match status" value="1"/>
</dbReference>
<dbReference type="Gene3D" id="1.10.287.130">
    <property type="match status" value="1"/>
</dbReference>
<dbReference type="PRINTS" id="PR00344">
    <property type="entry name" value="BCTRLSENSOR"/>
</dbReference>
<evidence type="ECO:0000313" key="11">
    <source>
        <dbReference type="EMBL" id="MBC5843228.1"/>
    </source>
</evidence>
<dbReference type="SUPFAM" id="SSF52172">
    <property type="entry name" value="CheY-like"/>
    <property type="match status" value="3"/>
</dbReference>
<dbReference type="InterPro" id="IPR036890">
    <property type="entry name" value="HATPase_C_sf"/>
</dbReference>
<protein>
    <recommendedName>
        <fullName evidence="2">histidine kinase</fullName>
        <ecNumber evidence="2">2.7.13.3</ecNumber>
    </recommendedName>
</protein>
<dbReference type="InterPro" id="IPR035965">
    <property type="entry name" value="PAS-like_dom_sf"/>
</dbReference>
<evidence type="ECO:0000256" key="4">
    <source>
        <dbReference type="ARBA" id="ARBA00022679"/>
    </source>
</evidence>
<dbReference type="SMART" id="SM00086">
    <property type="entry name" value="PAC"/>
    <property type="match status" value="2"/>
</dbReference>
<dbReference type="SMART" id="SM00387">
    <property type="entry name" value="HATPase_c"/>
    <property type="match status" value="1"/>
</dbReference>
<dbReference type="InterPro" id="IPR000700">
    <property type="entry name" value="PAS-assoc_C"/>
</dbReference>
<dbReference type="CDD" id="cd00156">
    <property type="entry name" value="REC"/>
    <property type="match status" value="2"/>
</dbReference>
<dbReference type="Pfam" id="PF13426">
    <property type="entry name" value="PAS_9"/>
    <property type="match status" value="1"/>
</dbReference>
<feature type="domain" description="Histidine kinase" evidence="7">
    <location>
        <begin position="545"/>
        <end position="767"/>
    </location>
</feature>
<dbReference type="InterPro" id="IPR005467">
    <property type="entry name" value="His_kinase_dom"/>
</dbReference>
<reference evidence="11 12" key="1">
    <citation type="submission" date="2020-08" db="EMBL/GenBank/DDBJ databases">
        <title>Description of novel Flavobacterium F-392 isolate.</title>
        <authorList>
            <person name="Saticioglu I.B."/>
            <person name="Duman M."/>
            <person name="Altun S."/>
        </authorList>
    </citation>
    <scope>NUCLEOTIDE SEQUENCE [LARGE SCALE GENOMIC DNA]</scope>
    <source>
        <strain evidence="11 12">F-392</strain>
    </source>
</reference>
<dbReference type="InterPro" id="IPR003661">
    <property type="entry name" value="HisK_dim/P_dom"/>
</dbReference>
<dbReference type="CDD" id="cd16922">
    <property type="entry name" value="HATPase_EvgS-ArcB-TorS-like"/>
    <property type="match status" value="1"/>
</dbReference>
<dbReference type="AlphaFoldDB" id="A0A923MVX3"/>
<dbReference type="PANTHER" id="PTHR43047:SF64">
    <property type="entry name" value="HISTIDINE KINASE CONTAINING CHEY-HOMOLOGOUS RECEIVER DOMAIN AND PAS DOMAIN-RELATED"/>
    <property type="match status" value="1"/>
</dbReference>
<evidence type="ECO:0000259" key="8">
    <source>
        <dbReference type="PROSITE" id="PS50110"/>
    </source>
</evidence>
<dbReference type="PROSITE" id="PS50112">
    <property type="entry name" value="PAS"/>
    <property type="match status" value="2"/>
</dbReference>
<feature type="modified residue" description="4-aspartylphosphate" evidence="6">
    <location>
        <position position="54"/>
    </location>
</feature>
<dbReference type="SMART" id="SM00091">
    <property type="entry name" value="PAS"/>
    <property type="match status" value="2"/>
</dbReference>
<dbReference type="InterPro" id="IPR011006">
    <property type="entry name" value="CheY-like_superfamily"/>
</dbReference>
<name>A0A923MVX3_9FLAO</name>
<feature type="domain" description="PAS" evidence="9">
    <location>
        <begin position="269"/>
        <end position="339"/>
    </location>
</feature>
<evidence type="ECO:0000259" key="10">
    <source>
        <dbReference type="PROSITE" id="PS50113"/>
    </source>
</evidence>
<evidence type="ECO:0000313" key="12">
    <source>
        <dbReference type="Proteomes" id="UP000641454"/>
    </source>
</evidence>
<dbReference type="SUPFAM" id="SSF47384">
    <property type="entry name" value="Homodimeric domain of signal transducing histidine kinase"/>
    <property type="match status" value="1"/>
</dbReference>
<keyword evidence="4" id="KW-0808">Transferase</keyword>
<dbReference type="Pfam" id="PF00512">
    <property type="entry name" value="HisKA"/>
    <property type="match status" value="1"/>
</dbReference>
<comment type="caution">
    <text evidence="11">The sequence shown here is derived from an EMBL/GenBank/DDBJ whole genome shotgun (WGS) entry which is preliminary data.</text>
</comment>
<feature type="modified residue" description="4-aspartylphosphate" evidence="6">
    <location>
        <position position="841"/>
    </location>
</feature>
<proteinExistence type="predicted"/>
<dbReference type="EMBL" id="JACRUL010000003">
    <property type="protein sequence ID" value="MBC5843228.1"/>
    <property type="molecule type" value="Genomic_DNA"/>
</dbReference>
<dbReference type="SUPFAM" id="SSF55874">
    <property type="entry name" value="ATPase domain of HSP90 chaperone/DNA topoisomerase II/histidine kinase"/>
    <property type="match status" value="1"/>
</dbReference>
<dbReference type="GO" id="GO:0006355">
    <property type="term" value="P:regulation of DNA-templated transcription"/>
    <property type="evidence" value="ECO:0007669"/>
    <property type="project" value="InterPro"/>
</dbReference>
<dbReference type="Gene3D" id="3.30.565.10">
    <property type="entry name" value="Histidine kinase-like ATPase, C-terminal domain"/>
    <property type="match status" value="1"/>
</dbReference>
<dbReference type="PROSITE" id="PS50110">
    <property type="entry name" value="RESPONSE_REGULATORY"/>
    <property type="match status" value="3"/>
</dbReference>